<gene>
    <name evidence="1" type="ORF">MANES_17G089367v8</name>
</gene>
<organism evidence="1 2">
    <name type="scientific">Manihot esculenta</name>
    <name type="common">Cassava</name>
    <name type="synonym">Jatropha manihot</name>
    <dbReference type="NCBI Taxonomy" id="3983"/>
    <lineage>
        <taxon>Eukaryota</taxon>
        <taxon>Viridiplantae</taxon>
        <taxon>Streptophyta</taxon>
        <taxon>Embryophyta</taxon>
        <taxon>Tracheophyta</taxon>
        <taxon>Spermatophyta</taxon>
        <taxon>Magnoliopsida</taxon>
        <taxon>eudicotyledons</taxon>
        <taxon>Gunneridae</taxon>
        <taxon>Pentapetalae</taxon>
        <taxon>rosids</taxon>
        <taxon>fabids</taxon>
        <taxon>Malpighiales</taxon>
        <taxon>Euphorbiaceae</taxon>
        <taxon>Crotonoideae</taxon>
        <taxon>Manihoteae</taxon>
        <taxon>Manihot</taxon>
    </lineage>
</organism>
<name>A0ACB7G7Y5_MANES</name>
<comment type="caution">
    <text evidence="1">The sequence shown here is derived from an EMBL/GenBank/DDBJ whole genome shotgun (WGS) entry which is preliminary data.</text>
</comment>
<proteinExistence type="predicted"/>
<dbReference type="EMBL" id="CM004403">
    <property type="protein sequence ID" value="KAG8634826.1"/>
    <property type="molecule type" value="Genomic_DNA"/>
</dbReference>
<sequence length="233" mass="27077">MKQFADIKAQIEKISGEISEYSNFNKSLMSSLITDEQDFSLRKLNEFQTHLRTLQKKKSDRLHKVIEYVNEVHSLCGVLGLDFGKTVGDVHPSLHGENREQSTNISSGTLEGLEQTIIMLKLERKARIQKDSNRYNAGMGAHINLKCAERARVTISKIPGKISVNLQDYKLARQLREEEKKRYRVSNRRLSCVDVLLLRNSLVFHMLYGLYKWEKKHDNWFLLFQFQASFCPL</sequence>
<evidence type="ECO:0000313" key="2">
    <source>
        <dbReference type="Proteomes" id="UP000091857"/>
    </source>
</evidence>
<protein>
    <submittedName>
        <fullName evidence="1">Uncharacterized protein</fullName>
    </submittedName>
</protein>
<evidence type="ECO:0000313" key="1">
    <source>
        <dbReference type="EMBL" id="KAG8634826.1"/>
    </source>
</evidence>
<reference evidence="2" key="1">
    <citation type="journal article" date="2016" name="Nat. Biotechnol.">
        <title>Sequencing wild and cultivated cassava and related species reveals extensive interspecific hybridization and genetic diversity.</title>
        <authorList>
            <person name="Bredeson J.V."/>
            <person name="Lyons J.B."/>
            <person name="Prochnik S.E."/>
            <person name="Wu G.A."/>
            <person name="Ha C.M."/>
            <person name="Edsinger-Gonzales E."/>
            <person name="Grimwood J."/>
            <person name="Schmutz J."/>
            <person name="Rabbi I.Y."/>
            <person name="Egesi C."/>
            <person name="Nauluvula P."/>
            <person name="Lebot V."/>
            <person name="Ndunguru J."/>
            <person name="Mkamilo G."/>
            <person name="Bart R.S."/>
            <person name="Setter T.L."/>
            <person name="Gleadow R.M."/>
            <person name="Kulakow P."/>
            <person name="Ferguson M.E."/>
            <person name="Rounsley S."/>
            <person name="Rokhsar D.S."/>
        </authorList>
    </citation>
    <scope>NUCLEOTIDE SEQUENCE [LARGE SCALE GENOMIC DNA]</scope>
    <source>
        <strain evidence="2">cv. AM560-2</strain>
    </source>
</reference>
<accession>A0ACB7G7Y5</accession>
<keyword evidence="2" id="KW-1185">Reference proteome</keyword>
<dbReference type="Proteomes" id="UP000091857">
    <property type="component" value="Chromosome 17"/>
</dbReference>